<dbReference type="RefSeq" id="WP_102324043.1">
    <property type="nucleotide sequence ID" value="NZ_CP023036.1"/>
</dbReference>
<dbReference type="Proteomes" id="UP000264120">
    <property type="component" value="Chromosome"/>
</dbReference>
<sequence>MLYEFRLSEIVPQMSGATIECIYAAIGDRLPMGAKLLDLSVDLSSAFAQECPPVSYYRLVLREAVFLRRFDAVPGKHYTLGEQVALFSTDATETLNGPIGRPVRCTVAGIIHHEAMWSGGCVA</sequence>
<accession>A0A347WFN3</accession>
<reference evidence="1 2" key="1">
    <citation type="submission" date="2017-08" db="EMBL/GenBank/DDBJ databases">
        <title>Complete genome sequence of Gluconacetobacter saccharivorans CV1 isolated from Fermented Vinegar.</title>
        <authorList>
            <person name="Kim S.-Y."/>
        </authorList>
    </citation>
    <scope>NUCLEOTIDE SEQUENCE [LARGE SCALE GENOMIC DNA]</scope>
    <source>
        <strain evidence="1 2">CV1</strain>
    </source>
</reference>
<keyword evidence="2" id="KW-1185">Reference proteome</keyword>
<gene>
    <name evidence="1" type="ORF">CD178_02932</name>
</gene>
<proteinExistence type="predicted"/>
<organism evidence="1 2">
    <name type="scientific">Komagataeibacter saccharivorans</name>
    <dbReference type="NCBI Taxonomy" id="265959"/>
    <lineage>
        <taxon>Bacteria</taxon>
        <taxon>Pseudomonadati</taxon>
        <taxon>Pseudomonadota</taxon>
        <taxon>Alphaproteobacteria</taxon>
        <taxon>Acetobacterales</taxon>
        <taxon>Acetobacteraceae</taxon>
        <taxon>Komagataeibacter</taxon>
    </lineage>
</organism>
<evidence type="ECO:0000313" key="2">
    <source>
        <dbReference type="Proteomes" id="UP000264120"/>
    </source>
</evidence>
<dbReference type="AlphaFoldDB" id="A0A347WFN3"/>
<protein>
    <submittedName>
        <fullName evidence="1">Uncharacterized protein</fullName>
    </submittedName>
</protein>
<dbReference type="EMBL" id="CP023036">
    <property type="protein sequence ID" value="AXY23676.1"/>
    <property type="molecule type" value="Genomic_DNA"/>
</dbReference>
<dbReference type="OrthoDB" id="7280253at2"/>
<name>A0A347WFN3_9PROT</name>
<evidence type="ECO:0000313" key="1">
    <source>
        <dbReference type="EMBL" id="AXY23676.1"/>
    </source>
</evidence>
<dbReference type="KEGG" id="ksc:CD178_02932"/>